<organism evidence="6 7">
    <name type="scientific">Streptomyces chitinivorans</name>
    <dbReference type="NCBI Taxonomy" id="1257027"/>
    <lineage>
        <taxon>Bacteria</taxon>
        <taxon>Bacillati</taxon>
        <taxon>Actinomycetota</taxon>
        <taxon>Actinomycetes</taxon>
        <taxon>Kitasatosporales</taxon>
        <taxon>Streptomycetaceae</taxon>
        <taxon>Streptomyces</taxon>
    </lineage>
</organism>
<protein>
    <submittedName>
        <fullName evidence="6">GbsR/MarR family transcriptional regulator</fullName>
    </submittedName>
</protein>
<dbReference type="PANTHER" id="PTHR38465">
    <property type="entry name" value="HTH-TYPE TRANSCRIPTIONAL REGULATOR MJ1563-RELATED"/>
    <property type="match status" value="1"/>
</dbReference>
<keyword evidence="2" id="KW-0238">DNA-binding</keyword>
<evidence type="ECO:0000256" key="2">
    <source>
        <dbReference type="ARBA" id="ARBA00023125"/>
    </source>
</evidence>
<keyword evidence="3" id="KW-0804">Transcription</keyword>
<proteinExistence type="predicted"/>
<dbReference type="Pfam" id="PF12802">
    <property type="entry name" value="MarR_2"/>
    <property type="match status" value="1"/>
</dbReference>
<name>A0ABW7I082_9ACTN</name>
<evidence type="ECO:0000256" key="4">
    <source>
        <dbReference type="SAM" id="MobiDB-lite"/>
    </source>
</evidence>
<keyword evidence="1" id="KW-0805">Transcription regulation</keyword>
<dbReference type="Gene3D" id="1.10.287.160">
    <property type="entry name" value="HR1 repeat"/>
    <property type="match status" value="1"/>
</dbReference>
<evidence type="ECO:0000256" key="1">
    <source>
        <dbReference type="ARBA" id="ARBA00023015"/>
    </source>
</evidence>
<dbReference type="InterPro" id="IPR052362">
    <property type="entry name" value="HTH-GbsR_regulator"/>
</dbReference>
<evidence type="ECO:0000259" key="5">
    <source>
        <dbReference type="Pfam" id="PF12802"/>
    </source>
</evidence>
<gene>
    <name evidence="6" type="ORF">ACG5V6_25615</name>
</gene>
<dbReference type="PANTHER" id="PTHR38465:SF2">
    <property type="entry name" value="HTH-TYPE TRANSCRIPTIONAL REGULATOR MMPR5"/>
    <property type="match status" value="1"/>
</dbReference>
<feature type="region of interest" description="Disordered" evidence="4">
    <location>
        <begin position="1"/>
        <end position="33"/>
    </location>
</feature>
<sequence>MSEQPNEPNGQAEPNEPNEPAGQPVDPRTRPYGPEVAEFVERFAAELTEGGMQRMASRVFACLLAEDSGTLGSAELSERLRISPAAVSGAIRYLSQVHLVTREREPGSRRERYRVHADVWYEAITDRDALLGRWGATFDQGLKAVGPDTPAGRRIAETAEFFDFMRRELAMMLDRWHAHREAVRGGGSSEPS</sequence>
<dbReference type="InterPro" id="IPR036388">
    <property type="entry name" value="WH-like_DNA-bd_sf"/>
</dbReference>
<keyword evidence="7" id="KW-1185">Reference proteome</keyword>
<feature type="domain" description="HTH marR-type" evidence="5">
    <location>
        <begin position="51"/>
        <end position="111"/>
    </location>
</feature>
<comment type="caution">
    <text evidence="6">The sequence shown here is derived from an EMBL/GenBank/DDBJ whole genome shotgun (WGS) entry which is preliminary data.</text>
</comment>
<accession>A0ABW7I082</accession>
<dbReference type="Gene3D" id="1.10.10.10">
    <property type="entry name" value="Winged helix-like DNA-binding domain superfamily/Winged helix DNA-binding domain"/>
    <property type="match status" value="1"/>
</dbReference>
<dbReference type="SUPFAM" id="SSF46785">
    <property type="entry name" value="Winged helix' DNA-binding domain"/>
    <property type="match status" value="1"/>
</dbReference>
<evidence type="ECO:0000313" key="7">
    <source>
        <dbReference type="Proteomes" id="UP001607069"/>
    </source>
</evidence>
<dbReference type="InterPro" id="IPR036390">
    <property type="entry name" value="WH_DNA-bd_sf"/>
</dbReference>
<dbReference type="RefSeq" id="WP_394631353.1">
    <property type="nucleotide sequence ID" value="NZ_BAABEN010000023.1"/>
</dbReference>
<dbReference type="Proteomes" id="UP001607069">
    <property type="component" value="Unassembled WGS sequence"/>
</dbReference>
<evidence type="ECO:0000313" key="6">
    <source>
        <dbReference type="EMBL" id="MFH0251581.1"/>
    </source>
</evidence>
<dbReference type="InterPro" id="IPR000835">
    <property type="entry name" value="HTH_MarR-typ"/>
</dbReference>
<reference evidence="6 7" key="1">
    <citation type="submission" date="2024-10" db="EMBL/GenBank/DDBJ databases">
        <authorList>
            <person name="Cho J.-C."/>
        </authorList>
    </citation>
    <scope>NUCLEOTIDE SEQUENCE [LARGE SCALE GENOMIC DNA]</scope>
    <source>
        <strain evidence="6 7">KCTC29696</strain>
    </source>
</reference>
<evidence type="ECO:0000256" key="3">
    <source>
        <dbReference type="ARBA" id="ARBA00023163"/>
    </source>
</evidence>
<dbReference type="EMBL" id="JBIHMK010000148">
    <property type="protein sequence ID" value="MFH0251581.1"/>
    <property type="molecule type" value="Genomic_DNA"/>
</dbReference>